<evidence type="ECO:0000256" key="2">
    <source>
        <dbReference type="SAM" id="Phobius"/>
    </source>
</evidence>
<feature type="transmembrane region" description="Helical" evidence="2">
    <location>
        <begin position="271"/>
        <end position="291"/>
    </location>
</feature>
<proteinExistence type="predicted"/>
<evidence type="ECO:0000313" key="3">
    <source>
        <dbReference type="EMBL" id="CAB4619065.1"/>
    </source>
</evidence>
<name>A0A6J6I5G0_9ZZZZ</name>
<protein>
    <submittedName>
        <fullName evidence="3">Unannotated protein</fullName>
    </submittedName>
</protein>
<organism evidence="3">
    <name type="scientific">freshwater metagenome</name>
    <dbReference type="NCBI Taxonomy" id="449393"/>
    <lineage>
        <taxon>unclassified sequences</taxon>
        <taxon>metagenomes</taxon>
        <taxon>ecological metagenomes</taxon>
    </lineage>
</organism>
<evidence type="ECO:0000256" key="1">
    <source>
        <dbReference type="SAM" id="Coils"/>
    </source>
</evidence>
<sequence>MALFRRRRRLHAPLIDFGGLPNLADGIDDNLYLASAAKAAEIDFKSGAYDKFLFSEDGLRRMPYEVAIESHLALINQRLADAGRRQSLRREAAVLDLETKISKAEAKLARNDKQIENIESQIVYEESILSGLTQGIDNADWRDPKPQLASRLSVFMRIAAPIITLIVASLVDLAIIQASLDSIPGFKFVEAWMFTAPAVAMQVVFPHLIGLRLGRILRNAEGKLAKAVELSILLILWLAFAFGLTQLRMNFIVTQASNGGDGDITPELGRWLLTSSLLMLVALGGWLIFAASRHNPHESNFLKLNFALMNRKSAEIKLGAKVADYSNEIAALKQAEQTAIQAFEDAREAALNQLKQAALDIYRRALINHVGDSEFTSAYALGGDKK</sequence>
<keyword evidence="1" id="KW-0175">Coiled coil</keyword>
<keyword evidence="2" id="KW-0812">Transmembrane</keyword>
<dbReference type="EMBL" id="CAEZUW010000158">
    <property type="protein sequence ID" value="CAB4619065.1"/>
    <property type="molecule type" value="Genomic_DNA"/>
</dbReference>
<reference evidence="3" key="1">
    <citation type="submission" date="2020-05" db="EMBL/GenBank/DDBJ databases">
        <authorList>
            <person name="Chiriac C."/>
            <person name="Salcher M."/>
            <person name="Ghai R."/>
            <person name="Kavagutti S V."/>
        </authorList>
    </citation>
    <scope>NUCLEOTIDE SEQUENCE</scope>
</reference>
<feature type="transmembrane region" description="Helical" evidence="2">
    <location>
        <begin position="230"/>
        <end position="251"/>
    </location>
</feature>
<dbReference type="AlphaFoldDB" id="A0A6J6I5G0"/>
<gene>
    <name evidence="3" type="ORF">UFOPK1855_00887</name>
</gene>
<keyword evidence="2" id="KW-0472">Membrane</keyword>
<keyword evidence="2" id="KW-1133">Transmembrane helix</keyword>
<feature type="coiled-coil region" evidence="1">
    <location>
        <begin position="94"/>
        <end position="121"/>
    </location>
</feature>
<feature type="transmembrane region" description="Helical" evidence="2">
    <location>
        <begin position="191"/>
        <end position="209"/>
    </location>
</feature>
<accession>A0A6J6I5G0</accession>
<feature type="transmembrane region" description="Helical" evidence="2">
    <location>
        <begin position="154"/>
        <end position="179"/>
    </location>
</feature>